<keyword evidence="10" id="KW-1185">Reference proteome</keyword>
<evidence type="ECO:0000313" key="9">
    <source>
        <dbReference type="EMBL" id="GME67521.1"/>
    </source>
</evidence>
<dbReference type="GO" id="GO:0045271">
    <property type="term" value="C:respiratory chain complex I"/>
    <property type="evidence" value="ECO:0007669"/>
    <property type="project" value="UniProtKB-ARBA"/>
</dbReference>
<comment type="caution">
    <text evidence="9">The sequence shown here is derived from an EMBL/GenBank/DDBJ whole genome shotgun (WGS) entry which is preliminary data.</text>
</comment>
<dbReference type="PANTHER" id="PTHR13094">
    <property type="entry name" value="NADH-UBIQUINONE OXIDOREDUCTASE PDSW SUBUNIT"/>
    <property type="match status" value="1"/>
</dbReference>
<dbReference type="EMBL" id="BSXN01000188">
    <property type="protein sequence ID" value="GME67521.1"/>
    <property type="molecule type" value="Genomic_DNA"/>
</dbReference>
<evidence type="ECO:0000256" key="1">
    <source>
        <dbReference type="ARBA" id="ARBA00004443"/>
    </source>
</evidence>
<dbReference type="AlphaFoldDB" id="A0A9W6SUZ3"/>
<keyword evidence="4" id="KW-0679">Respiratory chain</keyword>
<evidence type="ECO:0000256" key="8">
    <source>
        <dbReference type="ARBA" id="ARBA00023136"/>
    </source>
</evidence>
<evidence type="ECO:0000256" key="6">
    <source>
        <dbReference type="ARBA" id="ARBA00022982"/>
    </source>
</evidence>
<keyword evidence="3" id="KW-0813">Transport</keyword>
<comment type="similarity">
    <text evidence="2">Belongs to the complex I NDUFB10 subunit family.</text>
</comment>
<dbReference type="InterPro" id="IPR039993">
    <property type="entry name" value="NDUFB10"/>
</dbReference>
<proteinExistence type="inferred from homology"/>
<dbReference type="OrthoDB" id="10252718at2759"/>
<evidence type="ECO:0000256" key="2">
    <source>
        <dbReference type="ARBA" id="ARBA00008317"/>
    </source>
</evidence>
<evidence type="ECO:0000256" key="4">
    <source>
        <dbReference type="ARBA" id="ARBA00022660"/>
    </source>
</evidence>
<dbReference type="InterPro" id="IPR019377">
    <property type="entry name" value="NADH_UbQ_OxRdtase_su10"/>
</dbReference>
<dbReference type="PANTHER" id="PTHR13094:SF1">
    <property type="entry name" value="NADH DEHYDROGENASE [UBIQUINONE] 1 BETA SUBCOMPLEX SUBUNIT 10"/>
    <property type="match status" value="1"/>
</dbReference>
<evidence type="ECO:0000256" key="5">
    <source>
        <dbReference type="ARBA" id="ARBA00022792"/>
    </source>
</evidence>
<reference evidence="9" key="1">
    <citation type="submission" date="2023-04" db="EMBL/GenBank/DDBJ databases">
        <title>Candida boidinii NBRC 10035.</title>
        <authorList>
            <person name="Ichikawa N."/>
            <person name="Sato H."/>
            <person name="Tonouchi N."/>
        </authorList>
    </citation>
    <scope>NUCLEOTIDE SEQUENCE</scope>
    <source>
        <strain evidence="9">NBRC 10035</strain>
    </source>
</reference>
<dbReference type="Pfam" id="PF10249">
    <property type="entry name" value="NDUFB10"/>
    <property type="match status" value="1"/>
</dbReference>
<comment type="subcellular location">
    <subcellularLocation>
        <location evidence="1">Mitochondrion inner membrane</location>
        <topology evidence="1">Peripheral membrane protein</topology>
        <orientation evidence="1">Matrix side</orientation>
    </subcellularLocation>
</comment>
<evidence type="ECO:0000313" key="10">
    <source>
        <dbReference type="Proteomes" id="UP001165120"/>
    </source>
</evidence>
<accession>A0A9W6SUZ3</accession>
<organism evidence="9 10">
    <name type="scientific">Candida boidinii</name>
    <name type="common">Yeast</name>
    <dbReference type="NCBI Taxonomy" id="5477"/>
    <lineage>
        <taxon>Eukaryota</taxon>
        <taxon>Fungi</taxon>
        <taxon>Dikarya</taxon>
        <taxon>Ascomycota</taxon>
        <taxon>Saccharomycotina</taxon>
        <taxon>Pichiomycetes</taxon>
        <taxon>Pichiales</taxon>
        <taxon>Pichiaceae</taxon>
        <taxon>Ogataea</taxon>
        <taxon>Ogataea/Candida clade</taxon>
    </lineage>
</organism>
<keyword evidence="5" id="KW-0999">Mitochondrion inner membrane</keyword>
<keyword evidence="8" id="KW-0472">Membrane</keyword>
<sequence length="95" mass="10786">MAGSESFKQSPNVSFDNIDYNDPIALKNAQESLLREQFVKIEIVKTVRKALENCFRVAGPNANEDCREIAEKYMNMLPDARAQGFLGYQRNDPSK</sequence>
<keyword evidence="7" id="KW-0496">Mitochondrion</keyword>
<dbReference type="Proteomes" id="UP001165120">
    <property type="component" value="Unassembled WGS sequence"/>
</dbReference>
<dbReference type="GO" id="GO:0005743">
    <property type="term" value="C:mitochondrial inner membrane"/>
    <property type="evidence" value="ECO:0007669"/>
    <property type="project" value="UniProtKB-SubCell"/>
</dbReference>
<evidence type="ECO:0000256" key="3">
    <source>
        <dbReference type="ARBA" id="ARBA00022448"/>
    </source>
</evidence>
<gene>
    <name evidence="9" type="ORF">Cboi02_000092500</name>
</gene>
<evidence type="ECO:0000256" key="7">
    <source>
        <dbReference type="ARBA" id="ARBA00023128"/>
    </source>
</evidence>
<name>A0A9W6SUZ3_CANBO</name>
<protein>
    <submittedName>
        <fullName evidence="9">Unnamed protein product</fullName>
    </submittedName>
</protein>
<keyword evidence="6" id="KW-0249">Electron transport</keyword>